<dbReference type="InterPro" id="IPR005149">
    <property type="entry name" value="Tscrpt_reg_PadR_N"/>
</dbReference>
<evidence type="ECO:0000313" key="4">
    <source>
        <dbReference type="Proteomes" id="UP001208567"/>
    </source>
</evidence>
<dbReference type="Proteomes" id="UP001208567">
    <property type="component" value="Unassembled WGS sequence"/>
</dbReference>
<dbReference type="PANTHER" id="PTHR43252">
    <property type="entry name" value="TRANSCRIPTIONAL REGULATOR YQJI"/>
    <property type="match status" value="1"/>
</dbReference>
<dbReference type="Gene3D" id="6.10.140.190">
    <property type="match status" value="1"/>
</dbReference>
<dbReference type="RefSeq" id="WP_264851828.1">
    <property type="nucleotide sequence ID" value="NZ_BRXR01000001.1"/>
</dbReference>
<name>A0ABQ5NB75_9CLOT</name>
<dbReference type="EMBL" id="BRXR01000001">
    <property type="protein sequence ID" value="GLC32519.1"/>
    <property type="molecule type" value="Genomic_DNA"/>
</dbReference>
<feature type="domain" description="Transcription regulator PadR C-terminal" evidence="2">
    <location>
        <begin position="95"/>
        <end position="177"/>
    </location>
</feature>
<gene>
    <name evidence="3" type="ORF">bsdE14_39290</name>
</gene>
<dbReference type="Pfam" id="PF10400">
    <property type="entry name" value="Vir_act_alpha_C"/>
    <property type="match status" value="1"/>
</dbReference>
<dbReference type="Pfam" id="PF03551">
    <property type="entry name" value="PadR"/>
    <property type="match status" value="1"/>
</dbReference>
<accession>A0ABQ5NB75</accession>
<organism evidence="3 4">
    <name type="scientific">Clostridium omnivorum</name>
    <dbReference type="NCBI Taxonomy" id="1604902"/>
    <lineage>
        <taxon>Bacteria</taxon>
        <taxon>Bacillati</taxon>
        <taxon>Bacillota</taxon>
        <taxon>Clostridia</taxon>
        <taxon>Eubacteriales</taxon>
        <taxon>Clostridiaceae</taxon>
        <taxon>Clostridium</taxon>
    </lineage>
</organism>
<keyword evidence="4" id="KW-1185">Reference proteome</keyword>
<dbReference type="InterPro" id="IPR036388">
    <property type="entry name" value="WH-like_DNA-bd_sf"/>
</dbReference>
<dbReference type="SUPFAM" id="SSF46785">
    <property type="entry name" value="Winged helix' DNA-binding domain"/>
    <property type="match status" value="1"/>
</dbReference>
<evidence type="ECO:0008006" key="5">
    <source>
        <dbReference type="Google" id="ProtNLM"/>
    </source>
</evidence>
<evidence type="ECO:0000313" key="3">
    <source>
        <dbReference type="EMBL" id="GLC32519.1"/>
    </source>
</evidence>
<comment type="caution">
    <text evidence="3">The sequence shown here is derived from an EMBL/GenBank/DDBJ whole genome shotgun (WGS) entry which is preliminary data.</text>
</comment>
<proteinExistence type="predicted"/>
<dbReference type="InterPro" id="IPR036390">
    <property type="entry name" value="WH_DNA-bd_sf"/>
</dbReference>
<protein>
    <recommendedName>
        <fullName evidence="5">PadR family transcriptional regulator</fullName>
    </recommendedName>
</protein>
<evidence type="ECO:0000259" key="2">
    <source>
        <dbReference type="Pfam" id="PF10400"/>
    </source>
</evidence>
<reference evidence="3 4" key="1">
    <citation type="journal article" date="2024" name="Int. J. Syst. Evol. Microbiol.">
        <title>Clostridium omnivorum sp. nov., isolated from anoxic soil under the treatment of reductive soil disinfestation.</title>
        <authorList>
            <person name="Ueki A."/>
            <person name="Tonouchi A."/>
            <person name="Kaku N."/>
            <person name="Honma S."/>
            <person name="Ueki K."/>
        </authorList>
    </citation>
    <scope>NUCLEOTIDE SEQUENCE [LARGE SCALE GENOMIC DNA]</scope>
    <source>
        <strain evidence="3 4">E14</strain>
    </source>
</reference>
<sequence>MANDKKMDQVILGLLSHESLTGYEIKKRIDTMLKYFWSGSYGSIYPTLSSLVADGFVTKNETVENGRDKIIYTITNTGRYHLQEWLAIPVTKDELRYETLLKLFFGSVAGTKISLEHIENFEEKIKNELIVLKGAVMSLEGILQDDAHKYYFLTALFGVKAYEAYLDWCDEAKKILK</sequence>
<evidence type="ECO:0000259" key="1">
    <source>
        <dbReference type="Pfam" id="PF03551"/>
    </source>
</evidence>
<dbReference type="Gene3D" id="1.10.10.10">
    <property type="entry name" value="Winged helix-like DNA-binding domain superfamily/Winged helix DNA-binding domain"/>
    <property type="match status" value="1"/>
</dbReference>
<dbReference type="InterPro" id="IPR018309">
    <property type="entry name" value="Tscrpt_reg_PadR_C"/>
</dbReference>
<dbReference type="PANTHER" id="PTHR43252:SF6">
    <property type="entry name" value="NEGATIVE TRANSCRIPTION REGULATOR PADR"/>
    <property type="match status" value="1"/>
</dbReference>
<feature type="domain" description="Transcription regulator PadR N-terminal" evidence="1">
    <location>
        <begin position="11"/>
        <end position="84"/>
    </location>
</feature>